<organism evidence="2 3">
    <name type="scientific">Coniochaeta hoffmannii</name>
    <dbReference type="NCBI Taxonomy" id="91930"/>
    <lineage>
        <taxon>Eukaryota</taxon>
        <taxon>Fungi</taxon>
        <taxon>Dikarya</taxon>
        <taxon>Ascomycota</taxon>
        <taxon>Pezizomycotina</taxon>
        <taxon>Sordariomycetes</taxon>
        <taxon>Sordariomycetidae</taxon>
        <taxon>Coniochaetales</taxon>
        <taxon>Coniochaetaceae</taxon>
        <taxon>Coniochaeta</taxon>
    </lineage>
</organism>
<reference evidence="2" key="1">
    <citation type="submission" date="2022-07" db="EMBL/GenBank/DDBJ databases">
        <title>Fungi with potential for degradation of polypropylene.</title>
        <authorList>
            <person name="Gostincar C."/>
        </authorList>
    </citation>
    <scope>NUCLEOTIDE SEQUENCE</scope>
    <source>
        <strain evidence="2">EXF-13287</strain>
    </source>
</reference>
<keyword evidence="1" id="KW-0472">Membrane</keyword>
<dbReference type="GO" id="GO:0006044">
    <property type="term" value="P:N-acetylglucosamine metabolic process"/>
    <property type="evidence" value="ECO:0007669"/>
    <property type="project" value="TreeGrafter"/>
</dbReference>
<evidence type="ECO:0000313" key="2">
    <source>
        <dbReference type="EMBL" id="KAJ9162009.1"/>
    </source>
</evidence>
<comment type="caution">
    <text evidence="2">The sequence shown here is derived from an EMBL/GenBank/DDBJ whole genome shotgun (WGS) entry which is preliminary data.</text>
</comment>
<dbReference type="InterPro" id="IPR006813">
    <property type="entry name" value="Glyco_trans_17"/>
</dbReference>
<gene>
    <name evidence="2" type="ORF">NKR19_g1752</name>
</gene>
<evidence type="ECO:0000256" key="1">
    <source>
        <dbReference type="SAM" id="Phobius"/>
    </source>
</evidence>
<feature type="transmembrane region" description="Helical" evidence="1">
    <location>
        <begin position="21"/>
        <end position="39"/>
    </location>
</feature>
<dbReference type="GO" id="GO:0003830">
    <property type="term" value="F:beta-1,4-mannosylglycoprotein 4-beta-N-acetylglucosaminyltransferase activity"/>
    <property type="evidence" value="ECO:0007669"/>
    <property type="project" value="InterPro"/>
</dbReference>
<dbReference type="Pfam" id="PF04724">
    <property type="entry name" value="Glyco_transf_17"/>
    <property type="match status" value="1"/>
</dbReference>
<keyword evidence="1" id="KW-0812">Transmembrane</keyword>
<evidence type="ECO:0000313" key="3">
    <source>
        <dbReference type="Proteomes" id="UP001174691"/>
    </source>
</evidence>
<dbReference type="GO" id="GO:0016020">
    <property type="term" value="C:membrane"/>
    <property type="evidence" value="ECO:0007669"/>
    <property type="project" value="InterPro"/>
</dbReference>
<dbReference type="Proteomes" id="UP001174691">
    <property type="component" value="Unassembled WGS sequence"/>
</dbReference>
<accession>A0AA38S0F3</accession>
<proteinExistence type="predicted"/>
<dbReference type="EMBL" id="JANBVN010000016">
    <property type="protein sequence ID" value="KAJ9162009.1"/>
    <property type="molecule type" value="Genomic_DNA"/>
</dbReference>
<keyword evidence="3" id="KW-1185">Reference proteome</keyword>
<keyword evidence="2" id="KW-0808">Transferase</keyword>
<dbReference type="PANTHER" id="PTHR12224:SF0">
    <property type="entry name" value="BETA-1,4-MANNOSYL-GLYCOPROTEIN 4-BETA-N-ACETYLGLUCOSAMINYLTRANSFERASE"/>
    <property type="match status" value="1"/>
</dbReference>
<dbReference type="AlphaFoldDB" id="A0AA38S0F3"/>
<name>A0AA38S0F3_9PEZI</name>
<keyword evidence="1" id="KW-1133">Transmembrane helix</keyword>
<protein>
    <submittedName>
        <fullName evidence="2">Glycosyl transferase family 17 protein</fullName>
    </submittedName>
</protein>
<dbReference type="PANTHER" id="PTHR12224">
    <property type="entry name" value="BETA-1,4-MANNOSYL-GLYCOPROTEIN BETA-1,4-N-ACETYLGLUCOSAMINYL-TRANSFERASE"/>
    <property type="match status" value="1"/>
</dbReference>
<sequence>MIGMKMLSCGRLDPLRWFKTICICAIFLVALQFFSLFWGRGIFDRAPHHISGAFDGAATSDEGICRQHGWQPFSSTASQNATSRRKVYDLIMINDELDWLEIRLNTTYDYVDYFVIVEAPQTFTGHSKPLTIKDNIERLTPWSPKIIYHLLEYPAGFNPKRAWDREDLQRDATFTQVFPKLQADQAPSWGDVIVVADVDEIPRPETLTVLRACEYPRRLTLRSRFYYYSFQFLHRGPEWAHPQATYFEGLRGTVKPTNLRNGDGGPQPLIYWDKADLWNAGWHCSSCFRTMDEFLNKMQSFSHTWMNGEEYRNKERIADRVRRGKDVWDRTRDQFDRIEGNKDVPQVLLENPEKYRYLLNRDGPTAGFDDYNES</sequence>